<sequence length="166" mass="19331">MAKLRHPVLSFCSLVEIMLNIRNTLRFIALAAAVTACEAKKELQGNIELNEASAKILKEKSSKMRKQDILDLLGEPSLVFKYEPNTWYYIHQEIESEAFYDYEVKKNLACVIYFENDGSVKKIELSDKYSDIGMEGKETKQPTYHRDNFIKRMFRNVGRFKPVLPR</sequence>
<dbReference type="InterPro" id="IPR007450">
    <property type="entry name" value="BamE_dom"/>
</dbReference>
<proteinExistence type="predicted"/>
<dbReference type="EMBL" id="AP025225">
    <property type="protein sequence ID" value="BDB96347.1"/>
    <property type="molecule type" value="Genomic_DNA"/>
</dbReference>
<keyword evidence="2" id="KW-0472">Membrane</keyword>
<dbReference type="RefSeq" id="WP_236864649.1">
    <property type="nucleotide sequence ID" value="NZ_AP025225.1"/>
</dbReference>
<accession>A0ABM7V9Z5</accession>
<protein>
    <recommendedName>
        <fullName evidence="3">Outer membrane protein assembly factor BamE domain-containing protein</fullName>
    </recommendedName>
</protein>
<reference evidence="4" key="1">
    <citation type="submission" date="2021-10" db="EMBL/GenBank/DDBJ databases">
        <title>Genome Sequence of The Candidatus Hydrogeosomobacter endosymbioticus, an Intracellular Bacterial Symbiont of the Anaerobic Ciliate GW7.</title>
        <authorList>
            <person name="Shiohama Y."/>
            <person name="Shinzato N."/>
        </authorList>
    </citation>
    <scope>NUCLEOTIDE SEQUENCE [LARGE SCALE GENOMIC DNA]</scope>
    <source>
        <strain evidence="4">200920</strain>
    </source>
</reference>
<feature type="domain" description="Outer membrane protein assembly factor BamE" evidence="3">
    <location>
        <begin position="64"/>
        <end position="123"/>
    </location>
</feature>
<gene>
    <name evidence="4" type="ORF">HYD_4800</name>
</gene>
<evidence type="ECO:0000256" key="2">
    <source>
        <dbReference type="ARBA" id="ARBA00023136"/>
    </source>
</evidence>
<dbReference type="Gene3D" id="3.30.1450.10">
    <property type="match status" value="1"/>
</dbReference>
<dbReference type="InterPro" id="IPR037873">
    <property type="entry name" value="BamE-like"/>
</dbReference>
<dbReference type="Pfam" id="PF04355">
    <property type="entry name" value="BamE"/>
    <property type="match status" value="1"/>
</dbReference>
<keyword evidence="5" id="KW-1185">Reference proteome</keyword>
<evidence type="ECO:0000259" key="3">
    <source>
        <dbReference type="Pfam" id="PF04355"/>
    </source>
</evidence>
<dbReference type="Proteomes" id="UP001320209">
    <property type="component" value="Chromosome"/>
</dbReference>
<keyword evidence="1" id="KW-0732">Signal</keyword>
<evidence type="ECO:0000313" key="5">
    <source>
        <dbReference type="Proteomes" id="UP001320209"/>
    </source>
</evidence>
<evidence type="ECO:0000256" key="1">
    <source>
        <dbReference type="ARBA" id="ARBA00022729"/>
    </source>
</evidence>
<organism evidence="4 5">
    <name type="scientific">Candidatus Hydrogenosomobacter endosymbioticus</name>
    <dbReference type="NCBI Taxonomy" id="2558174"/>
    <lineage>
        <taxon>Bacteria</taxon>
        <taxon>Pseudomonadati</taxon>
        <taxon>Pseudomonadota</taxon>
        <taxon>Alphaproteobacteria</taxon>
        <taxon>Holosporales</taxon>
        <taxon>Holosporaceae</taxon>
        <taxon>Candidatus Hydrogenosomobacter</taxon>
    </lineage>
</organism>
<name>A0ABM7V9Z5_9PROT</name>
<evidence type="ECO:0000313" key="4">
    <source>
        <dbReference type="EMBL" id="BDB96347.1"/>
    </source>
</evidence>